<accession>A0A2H0LYS4</accession>
<proteinExistence type="predicted"/>
<evidence type="ECO:0000313" key="1">
    <source>
        <dbReference type="EMBL" id="PIQ89526.1"/>
    </source>
</evidence>
<dbReference type="AlphaFoldDB" id="A0A2H0LYS4"/>
<reference evidence="1 2" key="1">
    <citation type="submission" date="2017-09" db="EMBL/GenBank/DDBJ databases">
        <title>Depth-based differentiation of microbial function through sediment-hosted aquifers and enrichment of novel symbionts in the deep terrestrial subsurface.</title>
        <authorList>
            <person name="Probst A.J."/>
            <person name="Ladd B."/>
            <person name="Jarett J.K."/>
            <person name="Geller-Mcgrath D.E."/>
            <person name="Sieber C.M."/>
            <person name="Emerson J.B."/>
            <person name="Anantharaman K."/>
            <person name="Thomas B.C."/>
            <person name="Malmstrom R."/>
            <person name="Stieglmeier M."/>
            <person name="Klingl A."/>
            <person name="Woyke T."/>
            <person name="Ryan C.M."/>
            <person name="Banfield J.F."/>
        </authorList>
    </citation>
    <scope>NUCLEOTIDE SEQUENCE [LARGE SCALE GENOMIC DNA]</scope>
    <source>
        <strain evidence="1">CG11_big_fil_rev_8_21_14_0_20_42_13</strain>
    </source>
</reference>
<sequence length="599" mass="67998">MQNVECKINEVEGILLFLGVFLCAFLFLCKSSYANPAENLNINAESEYKFSDFERDPEPALSSTGANLSQEYKFYLEGGVLKDGLLDAELGVSTQDKYRQNDADFEDKVRFDYGRILRIETETTRETDEEIFFSATTEPQSPIYTIRKKYDGRLALDSVSEFEYILDQNERNDLLLGTVTGEKTKTQILRFRSDRGPLSFESEYRKSDFDDLLGVRSDISSTDLNFNLSYRPVKYFGISGFFEESKDEDLDRSTELNSRNSRLELELKPLNELKLRNRFNIREDEDTNTGEDITNTSDEVILNFIPVKQVDLQLNYKKEDEDKNRDSSSIVSEIDEKKVRLRIKPVSELDLQSGYEVSDKSSSSAAENIKNTKVYADIAFEPLTSIRLSTNYTNTTQKNTFTSLTESDTKSILASLQYRGGEKLSFYFQADTSKTDNPSTGAFTKTDTLSSNLNIDLFSFLDVVARSSLQETSGSSASALAKRLLSSIEFNARIFDNLKLSTEYEFIDSSGASASNEDLFDVAVFYNIGKFDFSLRLQKRDVAGVNALDKTTVLSNIKYRFTKNAVLSFRFSLIDFSDKEMAANSYDSTTLESILSMRF</sequence>
<comment type="caution">
    <text evidence="1">The sequence shown here is derived from an EMBL/GenBank/DDBJ whole genome shotgun (WGS) entry which is preliminary data.</text>
</comment>
<organism evidence="1 2">
    <name type="scientific">Candidatus Ghiorseimicrobium undicola</name>
    <dbReference type="NCBI Taxonomy" id="1974746"/>
    <lineage>
        <taxon>Bacteria</taxon>
        <taxon>Pseudomonadati</taxon>
        <taxon>Candidatus Omnitrophota</taxon>
        <taxon>Candidatus Ghiorseimicrobium</taxon>
    </lineage>
</organism>
<gene>
    <name evidence="1" type="ORF">COV72_02565</name>
</gene>
<dbReference type="EMBL" id="PCWA01000035">
    <property type="protein sequence ID" value="PIQ89526.1"/>
    <property type="molecule type" value="Genomic_DNA"/>
</dbReference>
<protein>
    <submittedName>
        <fullName evidence="1">Uncharacterized protein</fullName>
    </submittedName>
</protein>
<name>A0A2H0LYS4_9BACT</name>
<dbReference type="Proteomes" id="UP000229641">
    <property type="component" value="Unassembled WGS sequence"/>
</dbReference>
<evidence type="ECO:0000313" key="2">
    <source>
        <dbReference type="Proteomes" id="UP000229641"/>
    </source>
</evidence>